<keyword evidence="3" id="KW-1185">Reference proteome</keyword>
<sequence length="268" mass="28713">MPSVSRVLLAALQATALVALVGTPFAAAPALASPLPLPLVTAYSQYARDVYVKTSTRLPRSESDTVAHEDLGHLVARSALPAISSGHTQVPRQDATSILDDINMMNSYSSGIHQNAQAISNIRNQMSSTSASPNANYRQQTVSAVTSFSSNLKSWAGLLAWLAQDKGLANYDSSNQVETMMKNTVNDVKYSLNDLSEMINNDPTLGPLIGPLVYDIKCIIDETLDAVENMTDGILNDMQPLLQALDGQATDVTCESGIEMLGLCLVLR</sequence>
<dbReference type="Proteomes" id="UP000016930">
    <property type="component" value="Unassembled WGS sequence"/>
</dbReference>
<evidence type="ECO:0000256" key="1">
    <source>
        <dbReference type="SAM" id="SignalP"/>
    </source>
</evidence>
<evidence type="ECO:0008006" key="4">
    <source>
        <dbReference type="Google" id="ProtNLM"/>
    </source>
</evidence>
<name>M2PYR6_CERS8</name>
<reference evidence="2 3" key="1">
    <citation type="journal article" date="2012" name="Proc. Natl. Acad. Sci. U.S.A.">
        <title>Comparative genomics of Ceriporiopsis subvermispora and Phanerochaete chrysosporium provide insight into selective ligninolysis.</title>
        <authorList>
            <person name="Fernandez-Fueyo E."/>
            <person name="Ruiz-Duenas F.J."/>
            <person name="Ferreira P."/>
            <person name="Floudas D."/>
            <person name="Hibbett D.S."/>
            <person name="Canessa P."/>
            <person name="Larrondo L.F."/>
            <person name="James T.Y."/>
            <person name="Seelenfreund D."/>
            <person name="Lobos S."/>
            <person name="Polanco R."/>
            <person name="Tello M."/>
            <person name="Honda Y."/>
            <person name="Watanabe T."/>
            <person name="Watanabe T."/>
            <person name="Ryu J.S."/>
            <person name="Kubicek C.P."/>
            <person name="Schmoll M."/>
            <person name="Gaskell J."/>
            <person name="Hammel K.E."/>
            <person name="St John F.J."/>
            <person name="Vanden Wymelenberg A."/>
            <person name="Sabat G."/>
            <person name="Splinter BonDurant S."/>
            <person name="Syed K."/>
            <person name="Yadav J.S."/>
            <person name="Doddapaneni H."/>
            <person name="Subramanian V."/>
            <person name="Lavin J.L."/>
            <person name="Oguiza J.A."/>
            <person name="Perez G."/>
            <person name="Pisabarro A.G."/>
            <person name="Ramirez L."/>
            <person name="Santoyo F."/>
            <person name="Master E."/>
            <person name="Coutinho P.M."/>
            <person name="Henrissat B."/>
            <person name="Lombard V."/>
            <person name="Magnuson J.K."/>
            <person name="Kuees U."/>
            <person name="Hori C."/>
            <person name="Igarashi K."/>
            <person name="Samejima M."/>
            <person name="Held B.W."/>
            <person name="Barry K.W."/>
            <person name="LaButti K.M."/>
            <person name="Lapidus A."/>
            <person name="Lindquist E.A."/>
            <person name="Lucas S.M."/>
            <person name="Riley R."/>
            <person name="Salamov A.A."/>
            <person name="Hoffmeister D."/>
            <person name="Schwenk D."/>
            <person name="Hadar Y."/>
            <person name="Yarden O."/>
            <person name="de Vries R.P."/>
            <person name="Wiebenga A."/>
            <person name="Stenlid J."/>
            <person name="Eastwood D."/>
            <person name="Grigoriev I.V."/>
            <person name="Berka R.M."/>
            <person name="Blanchette R.A."/>
            <person name="Kersten P."/>
            <person name="Martinez A.T."/>
            <person name="Vicuna R."/>
            <person name="Cullen D."/>
        </authorList>
    </citation>
    <scope>NUCLEOTIDE SEQUENCE [LARGE SCALE GENOMIC DNA]</scope>
    <source>
        <strain evidence="2 3">B</strain>
    </source>
</reference>
<organism evidence="2 3">
    <name type="scientific">Ceriporiopsis subvermispora (strain B)</name>
    <name type="common">White-rot fungus</name>
    <name type="synonym">Gelatoporia subvermispora</name>
    <dbReference type="NCBI Taxonomy" id="914234"/>
    <lineage>
        <taxon>Eukaryota</taxon>
        <taxon>Fungi</taxon>
        <taxon>Dikarya</taxon>
        <taxon>Basidiomycota</taxon>
        <taxon>Agaricomycotina</taxon>
        <taxon>Agaricomycetes</taxon>
        <taxon>Polyporales</taxon>
        <taxon>Gelatoporiaceae</taxon>
        <taxon>Gelatoporia</taxon>
    </lineage>
</organism>
<evidence type="ECO:0000313" key="3">
    <source>
        <dbReference type="Proteomes" id="UP000016930"/>
    </source>
</evidence>
<evidence type="ECO:0000313" key="2">
    <source>
        <dbReference type="EMBL" id="EMD42044.1"/>
    </source>
</evidence>
<dbReference type="AlphaFoldDB" id="M2PYR6"/>
<proteinExistence type="predicted"/>
<feature type="signal peptide" evidence="1">
    <location>
        <begin position="1"/>
        <end position="32"/>
    </location>
</feature>
<dbReference type="HOGENOM" id="CLU_090701_0_0_1"/>
<protein>
    <recommendedName>
        <fullName evidence="4">Secreted protein</fullName>
    </recommendedName>
</protein>
<gene>
    <name evidence="2" type="ORF">CERSUDRAFT_120889</name>
</gene>
<feature type="chain" id="PRO_5004022560" description="Secreted protein" evidence="1">
    <location>
        <begin position="33"/>
        <end position="268"/>
    </location>
</feature>
<dbReference type="OrthoDB" id="2497682at2759"/>
<dbReference type="EMBL" id="KB445791">
    <property type="protein sequence ID" value="EMD42044.1"/>
    <property type="molecule type" value="Genomic_DNA"/>
</dbReference>
<keyword evidence="1" id="KW-0732">Signal</keyword>
<accession>M2PYR6</accession>